<protein>
    <recommendedName>
        <fullName evidence="5">Lipopolysaccharide biosynthesis protein</fullName>
    </recommendedName>
</protein>
<evidence type="ECO:0000256" key="2">
    <source>
        <dbReference type="SAM" id="Phobius"/>
    </source>
</evidence>
<evidence type="ECO:0000313" key="4">
    <source>
        <dbReference type="Proteomes" id="UP000316798"/>
    </source>
</evidence>
<reference evidence="3 4" key="1">
    <citation type="submission" date="2019-01" db="EMBL/GenBank/DDBJ databases">
        <title>Genomic insights into a novel species Rhodoferax sp.</title>
        <authorList>
            <person name="Jin L."/>
        </authorList>
    </citation>
    <scope>NUCLEOTIDE SEQUENCE [LARGE SCALE GENOMIC DNA]</scope>
    <source>
        <strain evidence="3 4">CHu59-6-5</strain>
    </source>
</reference>
<dbReference type="AlphaFoldDB" id="A0A515DC44"/>
<keyword evidence="2" id="KW-1133">Transmembrane helix</keyword>
<keyword evidence="2" id="KW-0812">Transmembrane</keyword>
<accession>A0A515DC44</accession>
<dbReference type="KEGG" id="rhf:EUB48_12135"/>
<evidence type="ECO:0000313" key="3">
    <source>
        <dbReference type="EMBL" id="QDL37940.1"/>
    </source>
</evidence>
<dbReference type="EMBL" id="CP035503">
    <property type="protein sequence ID" value="QDL37940.1"/>
    <property type="molecule type" value="Genomic_DNA"/>
</dbReference>
<keyword evidence="4" id="KW-1185">Reference proteome</keyword>
<feature type="transmembrane region" description="Helical" evidence="2">
    <location>
        <begin position="334"/>
        <end position="355"/>
    </location>
</feature>
<sequence length="407" mass="45014">MNRFWKISVVVVAFTALGAVLAYTALLSYKSTASIAFPLTLQESKVMSEVIGSPQNFDRYALSVEHDRKDGGTSDALVVRMDALRGTVVAGPSNWFEPVLRFSKADLKEFAGDALKLGEGSALIGYRITTKASTPDEAQKKTALLAAYVIDANLRELLIAKIKKTMADREAFIDSTAAEQGAQKYNVSMLEERLGQLKRISVKYPSVNKLEARQVISLGDGGERYMPLPSQMAAVETKVLDIKEKIARSTRGLMQSRAEGEMLEAQRKMTQASLSGRDLMVALLADVQTRLSKSVEGYDKQLFLDYLSQYTSIKVKYLETPRFVVAPEIPVKPFISPLKIIFSFAVLGLLVSLIYQFRAQLWLLVWSTWDEEELHSRGLSSANRTSSLGAAESIKQENGGRGEKYAT</sequence>
<keyword evidence="2" id="KW-0472">Membrane</keyword>
<proteinExistence type="predicted"/>
<evidence type="ECO:0000256" key="1">
    <source>
        <dbReference type="SAM" id="MobiDB-lite"/>
    </source>
</evidence>
<organism evidence="3 4">
    <name type="scientific">Rhodoferax sediminis</name>
    <dbReference type="NCBI Taxonomy" id="2509614"/>
    <lineage>
        <taxon>Bacteria</taxon>
        <taxon>Pseudomonadati</taxon>
        <taxon>Pseudomonadota</taxon>
        <taxon>Betaproteobacteria</taxon>
        <taxon>Burkholderiales</taxon>
        <taxon>Comamonadaceae</taxon>
        <taxon>Rhodoferax</taxon>
    </lineage>
</organism>
<name>A0A515DC44_9BURK</name>
<gene>
    <name evidence="3" type="ORF">EUB48_12135</name>
</gene>
<feature type="compositionally biased region" description="Basic and acidic residues" evidence="1">
    <location>
        <begin position="394"/>
        <end position="407"/>
    </location>
</feature>
<feature type="region of interest" description="Disordered" evidence="1">
    <location>
        <begin position="383"/>
        <end position="407"/>
    </location>
</feature>
<dbReference type="Proteomes" id="UP000316798">
    <property type="component" value="Chromosome"/>
</dbReference>
<evidence type="ECO:0008006" key="5">
    <source>
        <dbReference type="Google" id="ProtNLM"/>
    </source>
</evidence>